<reference evidence="3" key="1">
    <citation type="submission" date="2013-07" db="EMBL/GenBank/DDBJ databases">
        <title>The Genome Sequence of Cryptococcus bestiolae CBS10118.</title>
        <authorList>
            <consortium name="The Broad Institute Genome Sequencing Platform"/>
            <person name="Cuomo C."/>
            <person name="Litvintseva A."/>
            <person name="Chen Y."/>
            <person name="Heitman J."/>
            <person name="Sun S."/>
            <person name="Springer D."/>
            <person name="Dromer F."/>
            <person name="Young S.K."/>
            <person name="Zeng Q."/>
            <person name="Gargeya S."/>
            <person name="Fitzgerald M."/>
            <person name="Abouelleil A."/>
            <person name="Alvarado L."/>
            <person name="Berlin A.M."/>
            <person name="Chapman S.B."/>
            <person name="Dewar J."/>
            <person name="Goldberg J."/>
            <person name="Griggs A."/>
            <person name="Gujja S."/>
            <person name="Hansen M."/>
            <person name="Howarth C."/>
            <person name="Imamovic A."/>
            <person name="Larimer J."/>
            <person name="McCowan C."/>
            <person name="Murphy C."/>
            <person name="Pearson M."/>
            <person name="Priest M."/>
            <person name="Roberts A."/>
            <person name="Saif S."/>
            <person name="Shea T."/>
            <person name="Sykes S."/>
            <person name="Wortman J."/>
            <person name="Nusbaum C."/>
            <person name="Birren B."/>
        </authorList>
    </citation>
    <scope>NUCLEOTIDE SEQUENCE [LARGE SCALE GENOMIC DNA]</scope>
    <source>
        <strain evidence="3">CBS 10118</strain>
    </source>
</reference>
<dbReference type="AlphaFoldDB" id="A0A1B9FVD5"/>
<dbReference type="RefSeq" id="XP_019043807.1">
    <property type="nucleotide sequence ID" value="XM_019193684.1"/>
</dbReference>
<dbReference type="PROSITE" id="PS50172">
    <property type="entry name" value="BRCT"/>
    <property type="match status" value="1"/>
</dbReference>
<evidence type="ECO:0000313" key="3">
    <source>
        <dbReference type="EMBL" id="OCF22737.1"/>
    </source>
</evidence>
<evidence type="ECO:0000259" key="2">
    <source>
        <dbReference type="PROSITE" id="PS50172"/>
    </source>
</evidence>
<feature type="region of interest" description="Disordered" evidence="1">
    <location>
        <begin position="138"/>
        <end position="222"/>
    </location>
</feature>
<protein>
    <recommendedName>
        <fullName evidence="2">BRCT domain-containing protein</fullName>
    </recommendedName>
</protein>
<feature type="region of interest" description="Disordered" evidence="1">
    <location>
        <begin position="519"/>
        <end position="570"/>
    </location>
</feature>
<gene>
    <name evidence="3" type="ORF">I302_07077</name>
    <name evidence="4" type="ORF">I302_108550</name>
</gene>
<organism evidence="3">
    <name type="scientific">Kwoniella bestiolae CBS 10118</name>
    <dbReference type="NCBI Taxonomy" id="1296100"/>
    <lineage>
        <taxon>Eukaryota</taxon>
        <taxon>Fungi</taxon>
        <taxon>Dikarya</taxon>
        <taxon>Basidiomycota</taxon>
        <taxon>Agaricomycotina</taxon>
        <taxon>Tremellomycetes</taxon>
        <taxon>Tremellales</taxon>
        <taxon>Cryptococcaceae</taxon>
        <taxon>Kwoniella</taxon>
    </lineage>
</organism>
<dbReference type="OrthoDB" id="2565025at2759"/>
<sequence length="667" mass="76107">MPHSFYPEGYRPPGFKPIVIDRKPVLNKEGKKLFQGETFHVIPNEGETERMGKGHGFDVFEKVREYVTDQAGGTLTSIDKASYIVIRHANIEEFAKTFDPDLAKKVIHFDWIMDSLITKKRLSRHHYWGIPREKVVEKKAHPHKLDQRSDDTPSLESPKDPQKRNQLSTHGTLSHDLSNNHNQNEANGSNSPSHFSGSTYHNVTSSSSRRQSDYYRNAPTYNSSNFETRRRVSFHFDERERQAHSFRQVSSCLKGINIFVSGPAVAKSNLERKIHECQGKMVDSIATASLVIFVDPRYLFGLMKGSPGHVIYHRSSFLTDFHQSVHLHKPTLVEGYTHDCHHTRRLLDEKAYSIDKADLEDFQCWVRTKNMNLLRRNPKVFFPHRRNQGDGGVDDRGSKGHGKRDTINDYPTPESPKSLHVREQTMYRPIGNNHQSPSSIAARHAVMQPAESAPQDEKVASIESFLHNIPERFQEYDDDEFDVCCSDAEEEMTVGQCPSDASGKATEIRSEHEVIRTKTQDISMWDDDSEPSLTDEEADPTYIDRKTLPKKRKSNEQGSGTIKPDRKWYKTQHDTVHPADQASFDKLIKILQARMKSGEGIPKGGLRAFAARFQLEAVYRRYSGIIRKEVPGLPTPGSLSKARSVQRAKGREAKMTLFENNMIENSK</sequence>
<accession>A0A1B9FVD5</accession>
<feature type="region of interest" description="Disordered" evidence="1">
    <location>
        <begin position="382"/>
        <end position="419"/>
    </location>
</feature>
<feature type="compositionally biased region" description="Basic and acidic residues" evidence="1">
    <location>
        <begin position="138"/>
        <end position="163"/>
    </location>
</feature>
<dbReference type="EMBL" id="KI894024">
    <property type="protein sequence ID" value="OCF22737.1"/>
    <property type="molecule type" value="Genomic_DNA"/>
</dbReference>
<dbReference type="VEuPathDB" id="FungiDB:I302_07077"/>
<reference evidence="4" key="2">
    <citation type="submission" date="2013-07" db="EMBL/GenBank/DDBJ databases">
        <authorList>
            <consortium name="The Broad Institute Genome Sequencing Platform"/>
            <person name="Cuomo C."/>
            <person name="Litvintseva A."/>
            <person name="Chen Y."/>
            <person name="Heitman J."/>
            <person name="Sun S."/>
            <person name="Springer D."/>
            <person name="Dromer F."/>
            <person name="Young S.K."/>
            <person name="Zeng Q."/>
            <person name="Gargeya S."/>
            <person name="Fitzgerald M."/>
            <person name="Abouelleil A."/>
            <person name="Alvarado L."/>
            <person name="Berlin A.M."/>
            <person name="Chapman S.B."/>
            <person name="Dewar J."/>
            <person name="Goldberg J."/>
            <person name="Griggs A."/>
            <person name="Gujja S."/>
            <person name="Hansen M."/>
            <person name="Howarth C."/>
            <person name="Imamovic A."/>
            <person name="Larimer J."/>
            <person name="McCowan C."/>
            <person name="Murphy C."/>
            <person name="Pearson M."/>
            <person name="Priest M."/>
            <person name="Roberts A."/>
            <person name="Saif S."/>
            <person name="Shea T."/>
            <person name="Sykes S."/>
            <person name="Wortman J."/>
            <person name="Nusbaum C."/>
            <person name="Birren B."/>
        </authorList>
    </citation>
    <scope>NUCLEOTIDE SEQUENCE</scope>
    <source>
        <strain evidence="4">CBS 10118</strain>
    </source>
</reference>
<evidence type="ECO:0000313" key="4">
    <source>
        <dbReference type="EMBL" id="WVW86501.1"/>
    </source>
</evidence>
<reference evidence="4" key="4">
    <citation type="submission" date="2024-02" db="EMBL/GenBank/DDBJ databases">
        <title>Comparative genomics of Cryptococcus and Kwoniella reveals pathogenesis evolution and contrasting modes of karyotype evolution via chromosome fusion or intercentromeric recombination.</title>
        <authorList>
            <person name="Coelho M.A."/>
            <person name="David-Palma M."/>
            <person name="Shea T."/>
            <person name="Bowers K."/>
            <person name="McGinley-Smith S."/>
            <person name="Mohammad A.W."/>
            <person name="Gnirke A."/>
            <person name="Yurkov A.M."/>
            <person name="Nowrousian M."/>
            <person name="Sun S."/>
            <person name="Cuomo C.A."/>
            <person name="Heitman J."/>
        </authorList>
    </citation>
    <scope>NUCLEOTIDE SEQUENCE</scope>
    <source>
        <strain evidence="4">CBS 10118</strain>
    </source>
</reference>
<feature type="compositionally biased region" description="Polar residues" evidence="1">
    <location>
        <begin position="164"/>
        <end position="204"/>
    </location>
</feature>
<name>A0A1B9FVD5_9TREE</name>
<dbReference type="EMBL" id="CP144547">
    <property type="protein sequence ID" value="WVW86501.1"/>
    <property type="molecule type" value="Genomic_DNA"/>
</dbReference>
<feature type="compositionally biased region" description="Acidic residues" evidence="1">
    <location>
        <begin position="524"/>
        <end position="539"/>
    </location>
</feature>
<dbReference type="Proteomes" id="UP000092730">
    <property type="component" value="Chromosome 7"/>
</dbReference>
<evidence type="ECO:0000313" key="5">
    <source>
        <dbReference type="Proteomes" id="UP000092730"/>
    </source>
</evidence>
<keyword evidence="5" id="KW-1185">Reference proteome</keyword>
<evidence type="ECO:0000256" key="1">
    <source>
        <dbReference type="SAM" id="MobiDB-lite"/>
    </source>
</evidence>
<reference evidence="3" key="3">
    <citation type="submission" date="2014-01" db="EMBL/GenBank/DDBJ databases">
        <title>Evolution of pathogenesis and genome organization in the Tremellales.</title>
        <authorList>
            <person name="Cuomo C."/>
            <person name="Litvintseva A."/>
            <person name="Heitman J."/>
            <person name="Chen Y."/>
            <person name="Sun S."/>
            <person name="Springer D."/>
            <person name="Dromer F."/>
            <person name="Young S."/>
            <person name="Zeng Q."/>
            <person name="Chapman S."/>
            <person name="Gujja S."/>
            <person name="Saif S."/>
            <person name="Birren B."/>
        </authorList>
    </citation>
    <scope>NUCLEOTIDE SEQUENCE</scope>
    <source>
        <strain evidence="3">CBS 10118</strain>
    </source>
</reference>
<feature type="domain" description="BRCT" evidence="2">
    <location>
        <begin position="29"/>
        <end position="129"/>
    </location>
</feature>
<dbReference type="InterPro" id="IPR001357">
    <property type="entry name" value="BRCT_dom"/>
</dbReference>
<dbReference type="KEGG" id="kbi:30211476"/>
<proteinExistence type="predicted"/>
<dbReference type="GeneID" id="30211476"/>
<feature type="compositionally biased region" description="Basic and acidic residues" evidence="1">
    <location>
        <begin position="393"/>
        <end position="407"/>
    </location>
</feature>